<feature type="signal peptide" evidence="1">
    <location>
        <begin position="1"/>
        <end position="27"/>
    </location>
</feature>
<proteinExistence type="predicted"/>
<accession>A0ABW2DIA1</accession>
<name>A0ABW2DIA1_9BACT</name>
<dbReference type="Pfam" id="PF20230">
    <property type="entry name" value="DUF6588"/>
    <property type="match status" value="1"/>
</dbReference>
<keyword evidence="3" id="KW-1185">Reference proteome</keyword>
<gene>
    <name evidence="2" type="ORF">ACFQHR_00620</name>
</gene>
<protein>
    <submittedName>
        <fullName evidence="2">DUF6588 family protein</fullName>
    </submittedName>
</protein>
<dbReference type="RefSeq" id="WP_066625860.1">
    <property type="nucleotide sequence ID" value="NZ_JBHSYQ010000001.1"/>
</dbReference>
<reference evidence="3" key="1">
    <citation type="journal article" date="2019" name="Int. J. Syst. Evol. Microbiol.">
        <title>The Global Catalogue of Microorganisms (GCM) 10K type strain sequencing project: providing services to taxonomists for standard genome sequencing and annotation.</title>
        <authorList>
            <consortium name="The Broad Institute Genomics Platform"/>
            <consortium name="The Broad Institute Genome Sequencing Center for Infectious Disease"/>
            <person name="Wu L."/>
            <person name="Ma J."/>
        </authorList>
    </citation>
    <scope>NUCLEOTIDE SEQUENCE [LARGE SCALE GENOMIC DNA]</scope>
    <source>
        <strain evidence="3">CGMCC 4.7393</strain>
    </source>
</reference>
<keyword evidence="1" id="KW-0732">Signal</keyword>
<organism evidence="2 3">
    <name type="scientific">Rufibacter roseus</name>
    <dbReference type="NCBI Taxonomy" id="1567108"/>
    <lineage>
        <taxon>Bacteria</taxon>
        <taxon>Pseudomonadati</taxon>
        <taxon>Bacteroidota</taxon>
        <taxon>Cytophagia</taxon>
        <taxon>Cytophagales</taxon>
        <taxon>Hymenobacteraceae</taxon>
        <taxon>Rufibacter</taxon>
    </lineage>
</organism>
<evidence type="ECO:0000313" key="2">
    <source>
        <dbReference type="EMBL" id="MFC6996099.1"/>
    </source>
</evidence>
<dbReference type="Proteomes" id="UP001596405">
    <property type="component" value="Unassembled WGS sequence"/>
</dbReference>
<sequence length="367" mass="39704">MKKSLFTISIAILCATGLFLAPEVAVAQQSIGELVKAKDDANKLVRTYIAPAGKAVGHSLNSGWFNSGQALEAGRFDIRVYATIALGSEEDKTFDISQQGLSPRIRLAPGEPSIAPTVFGGVNEGPEMIVYGTNPYTNQEEELGRFNTPQGLGINFAPLAVPQVSVGIGGGTEVAVRFLPKIRFREDYQVNLWGVGLKHSLKQWIPVIGSVSGFDVTAFGGYTHLRASADLNIPPTQEYNRRPVTQSNADFDNQQLVYITKAWTASVIASKTLGVITLYGGLRYSDSDTRLAAEGNYPLVNVRTQVLPPFYEYYIDPIETPIDVAVHDSQVGVNAGFRLKLAFFSIYAEGTYAKYPTAAAGIGVGWN</sequence>
<dbReference type="InterPro" id="IPR046495">
    <property type="entry name" value="DUF6588"/>
</dbReference>
<feature type="chain" id="PRO_5046753798" evidence="1">
    <location>
        <begin position="28"/>
        <end position="367"/>
    </location>
</feature>
<dbReference type="EMBL" id="JBHSYQ010000001">
    <property type="protein sequence ID" value="MFC6996099.1"/>
    <property type="molecule type" value="Genomic_DNA"/>
</dbReference>
<evidence type="ECO:0000256" key="1">
    <source>
        <dbReference type="SAM" id="SignalP"/>
    </source>
</evidence>
<comment type="caution">
    <text evidence="2">The sequence shown here is derived from an EMBL/GenBank/DDBJ whole genome shotgun (WGS) entry which is preliminary data.</text>
</comment>
<evidence type="ECO:0000313" key="3">
    <source>
        <dbReference type="Proteomes" id="UP001596405"/>
    </source>
</evidence>